<dbReference type="Proteomes" id="UP000186817">
    <property type="component" value="Unassembled WGS sequence"/>
</dbReference>
<feature type="compositionally biased region" description="Low complexity" evidence="1">
    <location>
        <begin position="129"/>
        <end position="141"/>
    </location>
</feature>
<gene>
    <name evidence="2" type="ORF">AK812_SmicGene39554</name>
</gene>
<accession>A0A1Q9CAX2</accession>
<dbReference type="EMBL" id="LSRX01001417">
    <property type="protein sequence ID" value="OLP80083.1"/>
    <property type="molecule type" value="Genomic_DNA"/>
</dbReference>
<dbReference type="OrthoDB" id="415000at2759"/>
<feature type="region of interest" description="Disordered" evidence="1">
    <location>
        <begin position="119"/>
        <end position="141"/>
    </location>
</feature>
<evidence type="ECO:0000256" key="1">
    <source>
        <dbReference type="SAM" id="MobiDB-lite"/>
    </source>
</evidence>
<evidence type="ECO:0008006" key="4">
    <source>
        <dbReference type="Google" id="ProtNLM"/>
    </source>
</evidence>
<evidence type="ECO:0000313" key="2">
    <source>
        <dbReference type="EMBL" id="OLP80083.1"/>
    </source>
</evidence>
<keyword evidence="3" id="KW-1185">Reference proteome</keyword>
<evidence type="ECO:0000313" key="3">
    <source>
        <dbReference type="Proteomes" id="UP000186817"/>
    </source>
</evidence>
<proteinExistence type="predicted"/>
<feature type="region of interest" description="Disordered" evidence="1">
    <location>
        <begin position="61"/>
        <end position="89"/>
    </location>
</feature>
<feature type="compositionally biased region" description="Polar residues" evidence="1">
    <location>
        <begin position="79"/>
        <end position="89"/>
    </location>
</feature>
<organism evidence="2 3">
    <name type="scientific">Symbiodinium microadriaticum</name>
    <name type="common">Dinoflagellate</name>
    <name type="synonym">Zooxanthella microadriatica</name>
    <dbReference type="NCBI Taxonomy" id="2951"/>
    <lineage>
        <taxon>Eukaryota</taxon>
        <taxon>Sar</taxon>
        <taxon>Alveolata</taxon>
        <taxon>Dinophyceae</taxon>
        <taxon>Suessiales</taxon>
        <taxon>Symbiodiniaceae</taxon>
        <taxon>Symbiodinium</taxon>
    </lineage>
</organism>
<name>A0A1Q9CAX2_SYMMI</name>
<protein>
    <recommendedName>
        <fullName evidence="4">Reverse transcriptase Ty1/copia-type domain-containing protein</fullName>
    </recommendedName>
</protein>
<comment type="caution">
    <text evidence="2">The sequence shown here is derived from an EMBL/GenBank/DDBJ whole genome shotgun (WGS) entry which is preliminary data.</text>
</comment>
<feature type="region of interest" description="Disordered" evidence="1">
    <location>
        <begin position="302"/>
        <end position="323"/>
    </location>
</feature>
<dbReference type="AlphaFoldDB" id="A0A1Q9CAX2"/>
<reference evidence="2 3" key="1">
    <citation type="submission" date="2016-02" db="EMBL/GenBank/DDBJ databases">
        <title>Genome analysis of coral dinoflagellate symbionts highlights evolutionary adaptations to a symbiotic lifestyle.</title>
        <authorList>
            <person name="Aranda M."/>
            <person name="Li Y."/>
            <person name="Liew Y.J."/>
            <person name="Baumgarten S."/>
            <person name="Simakov O."/>
            <person name="Wilson M."/>
            <person name="Piel J."/>
            <person name="Ashoor H."/>
            <person name="Bougouffa S."/>
            <person name="Bajic V.B."/>
            <person name="Ryu T."/>
            <person name="Ravasi T."/>
            <person name="Bayer T."/>
            <person name="Micklem G."/>
            <person name="Kim H."/>
            <person name="Bhak J."/>
            <person name="Lajeunesse T.C."/>
            <person name="Voolstra C.R."/>
        </authorList>
    </citation>
    <scope>NUCLEOTIDE SEQUENCE [LARGE SCALE GENOMIC DNA]</scope>
    <source>
        <strain evidence="2 3">CCMP2467</strain>
    </source>
</reference>
<sequence length="874" mass="98648">MVCFPQPRLRSITILICRLLDRSRLLQVDLDYLDKFQYEISTEEDFTQWRSLKDVLPRKEYTDLTEQAPNVDEKELPNLPSSPDPTTNVIPHRRLRQKVTYRPGEYQQQPVAERLQRQDVEEDMNQPEPATSPSATPSTILLPLPTDVNEYLEPEMKRARVDESGNIMDYDLHWVQELEAEPTTQEPNNDIFTVMEDVNEFLKIEFEIPTVWSNRQKKMFERHPVAYMVKKMRDSEVSLSRLSPAERQLFIRAKAKEVDSFIKNEAVRKCMDDKEIREAYESQRIVKARWVLTWKLVPPEDRDEALKDASDNPGTTLHDRQGRRKAKARIVLLGFQHPSLLDPTFKTSSPVQSMLGRNLLYLMSAQHGWPLEGLDLATAFLQTMPTEADARLWTSGVEELRQALDVGSEGILRILRNIYGSTTAPRGLWLDLHKTLTSLGATAIVGERCLWVWHSSHERDGDFPRTIGAMGGHVDDFHRIGDDNSTDVSTTTDPHGNMKIVVDQDYYVESIMDVDIKPERMACDGTMSSREVAACRTALGALQWLAVQTQPQLCSRCNLLLTEVVTKAQLQTAREIQQMIAEVRNESYKLEFFKLRTARHWSELTFVSMGDQAHANREKGNSTGGLLTLAAGPEAGQGRVCPMCLIAWRTWKLKRKAIGSNDAEVQAILEAEDQNFRVRLLWTELHGRGHPRQLRDDLVSSSEGQAMAVKGILCTDSRGGYDAVERNESPLLGLSNMRAALQAFQLRDNLRRVACELRWVASDYDLADAMTKKKPESRVGLLTFLKSFASCASARKRTLQHSSGITLSAAAVAELSTEGSHDRARLTAAVQKLRGLAQKCTEFELELLTAAWFCPASALTPSAPAARVPPDGPS</sequence>